<dbReference type="EMBL" id="JAHLPM010000002">
    <property type="protein sequence ID" value="MBU5436979.1"/>
    <property type="molecule type" value="Genomic_DNA"/>
</dbReference>
<sequence length="196" mass="23520">MNRENNGDEKIRIWTRQDKRVLKELEEKGIYRVKEEYIIEKMDTISDYYIRLYDWYVKKAEKIISRPEGVTYPIWVSLTSETMLQPTEDTVILELEVPKKYVIITDSEKWGYVINYWYVPLNTEDERLHNEELKKYGIGNESALYTTDKGNFYPLLKNKIIKSWDRLFDDSLPSSGMSQGTIWEIRKEWVVDVLNR</sequence>
<dbReference type="Proteomes" id="UP000749471">
    <property type="component" value="Unassembled WGS sequence"/>
</dbReference>
<dbReference type="RefSeq" id="WP_216516639.1">
    <property type="nucleotide sequence ID" value="NZ_JAHLPM010000002.1"/>
</dbReference>
<protein>
    <submittedName>
        <fullName evidence="1">DUF3841 domain-containing protein</fullName>
    </submittedName>
</protein>
<accession>A0ABS6E249</accession>
<evidence type="ECO:0000313" key="1">
    <source>
        <dbReference type="EMBL" id="MBU5436979.1"/>
    </source>
</evidence>
<gene>
    <name evidence="1" type="ORF">KQI42_03095</name>
</gene>
<comment type="caution">
    <text evidence="1">The sequence shown here is derived from an EMBL/GenBank/DDBJ whole genome shotgun (WGS) entry which is preliminary data.</text>
</comment>
<keyword evidence="2" id="KW-1185">Reference proteome</keyword>
<dbReference type="InterPro" id="IPR024211">
    <property type="entry name" value="DUF3841"/>
</dbReference>
<reference evidence="1 2" key="1">
    <citation type="submission" date="2021-06" db="EMBL/GenBank/DDBJ databases">
        <authorList>
            <person name="Sun Q."/>
            <person name="Li D."/>
        </authorList>
    </citation>
    <scope>NUCLEOTIDE SEQUENCE [LARGE SCALE GENOMIC DNA]</scope>
    <source>
        <strain evidence="1 2">MSJ-40</strain>
    </source>
</reference>
<evidence type="ECO:0000313" key="2">
    <source>
        <dbReference type="Proteomes" id="UP000749471"/>
    </source>
</evidence>
<dbReference type="Pfam" id="PF12952">
    <property type="entry name" value="DUF3841"/>
    <property type="match status" value="1"/>
</dbReference>
<organism evidence="1 2">
    <name type="scientific">Tissierella simiarum</name>
    <dbReference type="NCBI Taxonomy" id="2841534"/>
    <lineage>
        <taxon>Bacteria</taxon>
        <taxon>Bacillati</taxon>
        <taxon>Bacillota</taxon>
        <taxon>Tissierellia</taxon>
        <taxon>Tissierellales</taxon>
        <taxon>Tissierellaceae</taxon>
        <taxon>Tissierella</taxon>
    </lineage>
</organism>
<name>A0ABS6E249_9FIRM</name>
<proteinExistence type="predicted"/>